<dbReference type="AlphaFoldDB" id="A0A9W6K7V9"/>
<accession>A0A9W6K7V9</accession>
<organism evidence="1 2">
    <name type="scientific">Pseudomonas turukhanskensis</name>
    <dbReference type="NCBI Taxonomy" id="1806536"/>
    <lineage>
        <taxon>Bacteria</taxon>
        <taxon>Pseudomonadati</taxon>
        <taxon>Pseudomonadota</taxon>
        <taxon>Gammaproteobacteria</taxon>
        <taxon>Pseudomonadales</taxon>
        <taxon>Pseudomonadaceae</taxon>
        <taxon>Pseudomonas</taxon>
    </lineage>
</organism>
<proteinExistence type="predicted"/>
<protein>
    <recommendedName>
        <fullName evidence="3">Cyclodipeptide synthase</fullName>
    </recommendedName>
</protein>
<dbReference type="Proteomes" id="UP001143328">
    <property type="component" value="Unassembled WGS sequence"/>
</dbReference>
<dbReference type="Gene3D" id="3.40.50.11710">
    <property type="entry name" value="Cyclodipeptide synthase"/>
    <property type="match status" value="1"/>
</dbReference>
<keyword evidence="2" id="KW-1185">Reference proteome</keyword>
<name>A0A9W6K7V9_9PSED</name>
<comment type="caution">
    <text evidence="1">The sequence shown here is derived from an EMBL/GenBank/DDBJ whole genome shotgun (WGS) entry which is preliminary data.</text>
</comment>
<reference evidence="1" key="1">
    <citation type="journal article" date="2014" name="Int. J. Syst. Evol. Microbiol.">
        <title>Complete genome sequence of Corynebacterium casei LMG S-19264T (=DSM 44701T), isolated from a smear-ripened cheese.</title>
        <authorList>
            <consortium name="US DOE Joint Genome Institute (JGI-PGF)"/>
            <person name="Walter F."/>
            <person name="Albersmeier A."/>
            <person name="Kalinowski J."/>
            <person name="Ruckert C."/>
        </authorList>
    </citation>
    <scope>NUCLEOTIDE SEQUENCE</scope>
    <source>
        <strain evidence="1">VKM B-2935</strain>
    </source>
</reference>
<dbReference type="InterPro" id="IPR038622">
    <property type="entry name" value="CDPS_sf"/>
</dbReference>
<reference evidence="1" key="2">
    <citation type="submission" date="2023-01" db="EMBL/GenBank/DDBJ databases">
        <authorList>
            <person name="Sun Q."/>
            <person name="Evtushenko L."/>
        </authorList>
    </citation>
    <scope>NUCLEOTIDE SEQUENCE</scope>
    <source>
        <strain evidence="1">VKM B-2935</strain>
    </source>
</reference>
<gene>
    <name evidence="1" type="ORF">GCM10017655_16300</name>
</gene>
<dbReference type="EMBL" id="BSFN01000003">
    <property type="protein sequence ID" value="GLK88568.1"/>
    <property type="molecule type" value="Genomic_DNA"/>
</dbReference>
<evidence type="ECO:0008006" key="3">
    <source>
        <dbReference type="Google" id="ProtNLM"/>
    </source>
</evidence>
<evidence type="ECO:0000313" key="2">
    <source>
        <dbReference type="Proteomes" id="UP001143328"/>
    </source>
</evidence>
<dbReference type="RefSeq" id="WP_271194773.1">
    <property type="nucleotide sequence ID" value="NZ_BSFN01000003.1"/>
</dbReference>
<dbReference type="GO" id="GO:0016755">
    <property type="term" value="F:aminoacyltransferase activity"/>
    <property type="evidence" value="ECO:0007669"/>
    <property type="project" value="InterPro"/>
</dbReference>
<sequence length="250" mass="28238">MSDVEAINLKAYFNKGGEELDFTGKRCVLAVSVGQEYHEQQKLSSTVHLINKSGFSHVKVVVADTLQRHNKHGKSPGLALSASIRDGEAWLKRNRKYLDGLEAKVTISRWNEELASDRYADLRLQVNEVYAQPDSRLRAAIDTTIGVFIERLLLRDPAADTQQAAAQCREYILEEIPIILPLWAEQGYDFIIYPQQMTHAMATARELLIEPVHPERVHWLPLKFKKRGIPIPFSLPGVVHPAWSHTAVAV</sequence>
<evidence type="ECO:0000313" key="1">
    <source>
        <dbReference type="EMBL" id="GLK88568.1"/>
    </source>
</evidence>